<evidence type="ECO:0000313" key="13">
    <source>
        <dbReference type="Proteomes" id="UP000000702"/>
    </source>
</evidence>
<evidence type="ECO:0000256" key="6">
    <source>
        <dbReference type="ARBA" id="ARBA00023136"/>
    </source>
</evidence>
<dbReference type="GO" id="GO:0098552">
    <property type="term" value="C:side of membrane"/>
    <property type="evidence" value="ECO:0007669"/>
    <property type="project" value="UniProtKB-KW"/>
</dbReference>
<evidence type="ECO:0000256" key="10">
    <source>
        <dbReference type="SAM" id="SignalP"/>
    </source>
</evidence>
<name>F9WEP9_TRYCI</name>
<keyword evidence="13" id="KW-1185">Reference proteome</keyword>
<evidence type="ECO:0000313" key="12">
    <source>
        <dbReference type="EMBL" id="CCD15763.1"/>
    </source>
</evidence>
<sequence length="423" mass="48086">MVIGNFALVTLFGLVFYVGSCSAQPSKDEFNLFCRILWEVNYMIHGPEYVYDETKDAEIVKEMQVLYNATTDDMGDFRKMLWERKDFFEKYPPPTDAKNRHVTHREIGQLLMEGEKKIKENRELAEKVNQKMEEAKLPATKGMYGDNVKGVPKEDGDWTAILNDNASIFGSASRAEDSCGNGEKTAGKTLINDLFCVCVGGEADNAEGPCHPKIWPPKSWKDNGGTGEWTQIKYGTGNLKRTRSFLESIEKIEKVCDTLLEEKDRTRNMPALLDEYVKMIGKGDENVKKNKENKIFGHSGRSKERGEVKECDGRQGSQSAEGSGKNNEKICVDYTATLKQHKEIPWHTKFREASDKMDQTKHLEEKILKNQADLLLLKNKAWIAYTREKEDDTANLDDMNMSHLFDATQPPPSFPLPHLLLIL</sequence>
<reference evidence="12 13" key="2">
    <citation type="journal article" date="2012" name="Proc. Natl. Acad. Sci. U.S.A.">
        <title>Antigenic diversity is generated by distinct evolutionary mechanisms in African trypanosome species.</title>
        <authorList>
            <person name="Jackson A.P."/>
            <person name="Berry A."/>
            <person name="Aslett M."/>
            <person name="Allison H.C."/>
            <person name="Burton P."/>
            <person name="Vavrova-Anderson J."/>
            <person name="Brown R."/>
            <person name="Browne H."/>
            <person name="Corton N."/>
            <person name="Hauser H."/>
            <person name="Gamble J."/>
            <person name="Gilderthorp R."/>
            <person name="Marcello L."/>
            <person name="McQuillan J."/>
            <person name="Otto T.D."/>
            <person name="Quail M.A."/>
            <person name="Sanders M.J."/>
            <person name="van Tonder A."/>
            <person name="Ginger M.L."/>
            <person name="Field M.C."/>
            <person name="Barry J.D."/>
            <person name="Hertz-Fowler C."/>
            <person name="Berriman M."/>
        </authorList>
    </citation>
    <scope>NUCLEOTIDE SEQUENCE [LARGE SCALE GENOMIC DNA]</scope>
    <source>
        <strain evidence="12 13">IL3000</strain>
    </source>
</reference>
<dbReference type="VEuPathDB" id="TriTrypDB:TcIL3000_0_07750"/>
<evidence type="ECO:0000256" key="1">
    <source>
        <dbReference type="ARBA" id="ARBA00002523"/>
    </source>
</evidence>
<keyword evidence="4" id="KW-0336">GPI-anchor</keyword>
<evidence type="ECO:0000256" key="7">
    <source>
        <dbReference type="ARBA" id="ARBA00023180"/>
    </source>
</evidence>
<evidence type="ECO:0000256" key="4">
    <source>
        <dbReference type="ARBA" id="ARBA00022622"/>
    </source>
</evidence>
<dbReference type="InterPro" id="IPR025932">
    <property type="entry name" value="Trypano_VSG_B_N_dom"/>
</dbReference>
<evidence type="ECO:0000259" key="11">
    <source>
        <dbReference type="Pfam" id="PF13206"/>
    </source>
</evidence>
<gene>
    <name evidence="12" type="ORF">TCIL3000_0_07750</name>
</gene>
<dbReference type="AlphaFoldDB" id="F9WEP9"/>
<dbReference type="GO" id="GO:0005886">
    <property type="term" value="C:plasma membrane"/>
    <property type="evidence" value="ECO:0007669"/>
    <property type="project" value="UniProtKB-SubCell"/>
</dbReference>
<keyword evidence="8" id="KW-0449">Lipoprotein</keyword>
<keyword evidence="7" id="KW-0325">Glycoprotein</keyword>
<evidence type="ECO:0000256" key="9">
    <source>
        <dbReference type="SAM" id="MobiDB-lite"/>
    </source>
</evidence>
<keyword evidence="5 10" id="KW-0732">Signal</keyword>
<reference evidence="13" key="1">
    <citation type="submission" date="2011-07" db="EMBL/GenBank/DDBJ databases">
        <title>Divergent evolution of antigenic variation in African trypanosomes.</title>
        <authorList>
            <person name="Jackson A.P."/>
            <person name="Berry A."/>
            <person name="Allison H.C."/>
            <person name="Burton P."/>
            <person name="Anderson J."/>
            <person name="Aslett M."/>
            <person name="Brown R."/>
            <person name="Corton N."/>
            <person name="Harris D."/>
            <person name="Hauser H."/>
            <person name="Gamble J."/>
            <person name="Gilderthorp R."/>
            <person name="McQuillan J."/>
            <person name="Quail M.A."/>
            <person name="Sanders M."/>
            <person name="Van Tonder A."/>
            <person name="Ginger M.L."/>
            <person name="Donelson J.E."/>
            <person name="Field M.C."/>
            <person name="Barry J.D."/>
            <person name="Berriman M."/>
            <person name="Hertz-Fowler C."/>
        </authorList>
    </citation>
    <scope>NUCLEOTIDE SEQUENCE [LARGE SCALE GENOMIC DNA]</scope>
    <source>
        <strain evidence="13">IL3000</strain>
    </source>
</reference>
<evidence type="ECO:0000256" key="5">
    <source>
        <dbReference type="ARBA" id="ARBA00022729"/>
    </source>
</evidence>
<organism evidence="12 13">
    <name type="scientific">Trypanosoma congolense (strain IL3000)</name>
    <dbReference type="NCBI Taxonomy" id="1068625"/>
    <lineage>
        <taxon>Eukaryota</taxon>
        <taxon>Discoba</taxon>
        <taxon>Euglenozoa</taxon>
        <taxon>Kinetoplastea</taxon>
        <taxon>Metakinetoplastina</taxon>
        <taxon>Trypanosomatida</taxon>
        <taxon>Trypanosomatidae</taxon>
        <taxon>Trypanosoma</taxon>
        <taxon>Nannomonas</taxon>
    </lineage>
</organism>
<comment type="caution">
    <text evidence="12">The sequence shown here is derived from an EMBL/GenBank/DDBJ whole genome shotgun (WGS) entry which is preliminary data.</text>
</comment>
<dbReference type="Pfam" id="PF13206">
    <property type="entry name" value="VSG_B"/>
    <property type="match status" value="1"/>
</dbReference>
<evidence type="ECO:0000256" key="2">
    <source>
        <dbReference type="ARBA" id="ARBA00004609"/>
    </source>
</evidence>
<feature type="chain" id="PRO_5003390233" evidence="10">
    <location>
        <begin position="24"/>
        <end position="423"/>
    </location>
</feature>
<feature type="compositionally biased region" description="Basic and acidic residues" evidence="9">
    <location>
        <begin position="295"/>
        <end position="313"/>
    </location>
</feature>
<comment type="subcellular location">
    <subcellularLocation>
        <location evidence="2">Cell membrane</location>
        <topology evidence="2">Lipid-anchor</topology>
        <topology evidence="2">GPI-anchor</topology>
    </subcellularLocation>
</comment>
<dbReference type="Proteomes" id="UP000000702">
    <property type="component" value="Unassembled WGS sequence"/>
</dbReference>
<comment type="function">
    <text evidence="1">VSG forms a coat on the surface of the parasite. The trypanosome evades the immune response of the host by expressing a series of antigenically distinct VSGs from an estimated 1000 VSG genes.</text>
</comment>
<keyword evidence="6" id="KW-0472">Membrane</keyword>
<feature type="compositionally biased region" description="Polar residues" evidence="9">
    <location>
        <begin position="315"/>
        <end position="325"/>
    </location>
</feature>
<feature type="region of interest" description="Disordered" evidence="9">
    <location>
        <begin position="295"/>
        <end position="326"/>
    </location>
</feature>
<dbReference type="EMBL" id="CAEQ01002049">
    <property type="protein sequence ID" value="CCD15763.1"/>
    <property type="molecule type" value="Genomic_DNA"/>
</dbReference>
<proteinExistence type="predicted"/>
<evidence type="ECO:0000256" key="8">
    <source>
        <dbReference type="ARBA" id="ARBA00023288"/>
    </source>
</evidence>
<evidence type="ECO:0000256" key="3">
    <source>
        <dbReference type="ARBA" id="ARBA00022475"/>
    </source>
</evidence>
<feature type="domain" description="Trypanosome variant surface glycoprotein B-type N-terminal" evidence="11">
    <location>
        <begin position="83"/>
        <end position="366"/>
    </location>
</feature>
<protein>
    <submittedName>
        <fullName evidence="12">Variant surface glycoprotein</fullName>
    </submittedName>
</protein>
<accession>F9WEP9</accession>
<keyword evidence="3" id="KW-1003">Cell membrane</keyword>
<feature type="signal peptide" evidence="10">
    <location>
        <begin position="1"/>
        <end position="23"/>
    </location>
</feature>